<keyword evidence="2" id="KW-1133">Transmembrane helix</keyword>
<reference evidence="3 4" key="1">
    <citation type="submission" date="2019-12" db="EMBL/GenBank/DDBJ databases">
        <title>Genomic-based taxomic classification of the family Erythrobacteraceae.</title>
        <authorList>
            <person name="Xu L."/>
        </authorList>
    </citation>
    <scope>NUCLEOTIDE SEQUENCE [LARGE SCALE GENOMIC DNA]</scope>
    <source>
        <strain evidence="3 4">MCCC 1K01500</strain>
    </source>
</reference>
<protein>
    <submittedName>
        <fullName evidence="3">Uncharacterized protein</fullName>
    </submittedName>
</protein>
<organism evidence="3 4">
    <name type="scientific">Croceibacterium salegens</name>
    <dbReference type="NCBI Taxonomy" id="1737568"/>
    <lineage>
        <taxon>Bacteria</taxon>
        <taxon>Pseudomonadati</taxon>
        <taxon>Pseudomonadota</taxon>
        <taxon>Alphaproteobacteria</taxon>
        <taxon>Sphingomonadales</taxon>
        <taxon>Erythrobacteraceae</taxon>
        <taxon>Croceibacterium</taxon>
    </lineage>
</organism>
<sequence>MTEERITEVRGPEGESPTTHTTVISGGPKSGGTGWALVIVLVLAVIAGLWMFSTMGGAEMAKDDAVAQAAEEVGNAANSVGDAAQKAADAITE</sequence>
<dbReference type="Proteomes" id="UP000433652">
    <property type="component" value="Unassembled WGS sequence"/>
</dbReference>
<proteinExistence type="predicted"/>
<evidence type="ECO:0000256" key="1">
    <source>
        <dbReference type="SAM" id="MobiDB-lite"/>
    </source>
</evidence>
<keyword evidence="4" id="KW-1185">Reference proteome</keyword>
<keyword evidence="2" id="KW-0472">Membrane</keyword>
<keyword evidence="2" id="KW-0812">Transmembrane</keyword>
<comment type="caution">
    <text evidence="3">The sequence shown here is derived from an EMBL/GenBank/DDBJ whole genome shotgun (WGS) entry which is preliminary data.</text>
</comment>
<evidence type="ECO:0000313" key="3">
    <source>
        <dbReference type="EMBL" id="MXO58725.1"/>
    </source>
</evidence>
<feature type="region of interest" description="Disordered" evidence="1">
    <location>
        <begin position="1"/>
        <end position="31"/>
    </location>
</feature>
<name>A0A6I4SSB1_9SPHN</name>
<evidence type="ECO:0000313" key="4">
    <source>
        <dbReference type="Proteomes" id="UP000433652"/>
    </source>
</evidence>
<dbReference type="EMBL" id="WTYM01000030">
    <property type="protein sequence ID" value="MXO58725.1"/>
    <property type="molecule type" value="Genomic_DNA"/>
</dbReference>
<dbReference type="RefSeq" id="WP_159792475.1">
    <property type="nucleotide sequence ID" value="NZ_WTYM01000030.1"/>
</dbReference>
<feature type="compositionally biased region" description="Basic and acidic residues" evidence="1">
    <location>
        <begin position="1"/>
        <end position="13"/>
    </location>
</feature>
<gene>
    <name evidence="3" type="ORF">GRI89_04115</name>
</gene>
<dbReference type="AlphaFoldDB" id="A0A6I4SSB1"/>
<evidence type="ECO:0000256" key="2">
    <source>
        <dbReference type="SAM" id="Phobius"/>
    </source>
</evidence>
<feature type="transmembrane region" description="Helical" evidence="2">
    <location>
        <begin position="34"/>
        <end position="52"/>
    </location>
</feature>
<dbReference type="OrthoDB" id="7510110at2"/>
<accession>A0A6I4SSB1</accession>